<organism evidence="1 2">
    <name type="scientific">Oldenlandia corymbosa var. corymbosa</name>
    <dbReference type="NCBI Taxonomy" id="529605"/>
    <lineage>
        <taxon>Eukaryota</taxon>
        <taxon>Viridiplantae</taxon>
        <taxon>Streptophyta</taxon>
        <taxon>Embryophyta</taxon>
        <taxon>Tracheophyta</taxon>
        <taxon>Spermatophyta</taxon>
        <taxon>Magnoliopsida</taxon>
        <taxon>eudicotyledons</taxon>
        <taxon>Gunneridae</taxon>
        <taxon>Pentapetalae</taxon>
        <taxon>asterids</taxon>
        <taxon>lamiids</taxon>
        <taxon>Gentianales</taxon>
        <taxon>Rubiaceae</taxon>
        <taxon>Rubioideae</taxon>
        <taxon>Spermacoceae</taxon>
        <taxon>Hedyotis-Oldenlandia complex</taxon>
        <taxon>Oldenlandia</taxon>
    </lineage>
</organism>
<gene>
    <name evidence="1" type="ORF">OLC1_LOCUS9676</name>
</gene>
<dbReference type="Proteomes" id="UP001161247">
    <property type="component" value="Chromosome 3"/>
</dbReference>
<proteinExistence type="predicted"/>
<name>A0AAV1CWY8_OLDCO</name>
<dbReference type="AlphaFoldDB" id="A0AAV1CWY8"/>
<evidence type="ECO:0000313" key="1">
    <source>
        <dbReference type="EMBL" id="CAI9099711.1"/>
    </source>
</evidence>
<sequence>MRLLVINSGGTAAKSDASIDYVPDMLAILPPKRVVQTIDEDSKVNPFQGRMNVQYHVKKQLTTGFSGNVSLKITVSTLWNLVAEYDKFLSVNAFNDNYDFVVIEPAWVLYDEMSELLFDPTCIFDHFGEVAEYCLATRLKRKTRIFYEVSLEHNELYVLKSRNSLWLIGGICSGMLSKGITSLELNTSLSMNVDVNHVFKVEKIIYQLVALRLGDDTIVYKSWLEEATGFKGGTILRRVGVFKLILRVENFESFIQEVSNQLEQCGRSSWADSKLGSTCEKFANHLREGLYRTQPGLVINQYIGSYATQYSGWGARKLKAWIELVSSCEGGTIYPRGPVAVVIVDEIHFIWMIAWKELITVEGSKMKDHIFWFTELIPLV</sequence>
<reference evidence="1" key="1">
    <citation type="submission" date="2023-03" db="EMBL/GenBank/DDBJ databases">
        <authorList>
            <person name="Julca I."/>
        </authorList>
    </citation>
    <scope>NUCLEOTIDE SEQUENCE</scope>
</reference>
<evidence type="ECO:0000313" key="2">
    <source>
        <dbReference type="Proteomes" id="UP001161247"/>
    </source>
</evidence>
<accession>A0AAV1CWY8</accession>
<protein>
    <submittedName>
        <fullName evidence="1">OLC1v1036571C1</fullName>
    </submittedName>
</protein>
<keyword evidence="2" id="KW-1185">Reference proteome</keyword>
<dbReference type="EMBL" id="OX459120">
    <property type="protein sequence ID" value="CAI9099711.1"/>
    <property type="molecule type" value="Genomic_DNA"/>
</dbReference>